<dbReference type="InterPro" id="IPR012334">
    <property type="entry name" value="Pectin_lyas_fold"/>
</dbReference>
<gene>
    <name evidence="3" type="ORF">GGR27_000418</name>
</gene>
<evidence type="ECO:0000256" key="1">
    <source>
        <dbReference type="SAM" id="SignalP"/>
    </source>
</evidence>
<comment type="caution">
    <text evidence="3">The sequence shown here is derived from an EMBL/GenBank/DDBJ whole genome shotgun (WGS) entry which is preliminary data.</text>
</comment>
<feature type="domain" description="Secretion system C-terminal sorting" evidence="2">
    <location>
        <begin position="459"/>
        <end position="527"/>
    </location>
</feature>
<sequence length="536" mass="58861">MKFNFTLLFTLLVGLSATALTAQEEMMIEPGTGFLNQIILADTTATGERNDENRIYVLRRDAEYFVQGPFRTQTFMLHLKAEEGTGELPHVKPFADQDGAINGNLIRTYADAIFENIYLDGQANEEGQPYPARILRMEGEGANLTVRGCILNNGAQSALRVNSAAGTILFENTVVANMGAIAQDNMGNGRVIDCRGSAVQMLKLEDCTFVNTMDRIIRHRGGSGVLDSFEMNHSTAVNHMGYHGVIELGNVGDYVKITDNLFYDVFSMGVDSTDAERLTEFDATTEVDAAGNPIMVWVGSIPNDSTEFIIDQNIYGISPELQAWYDEYDLDEGPNQILTNHIADKVAQTTVMDSVSTPFAKADVTLTEVPMFAKELQDWYWRPTADGGAGKSKVTTTEFTMNREMSDYFGYEATLDASYNTSDSLLTGTGGAPVGDRTWMSTITNTNDPQRSEVAMRSFPNPISSNATLEYTLEQAATVRMELFDLNGRQLRQANLGQQSAGVHSTTLERGNLAPGLYLIRISGNGRSGMLRVTVQ</sequence>
<evidence type="ECO:0000313" key="4">
    <source>
        <dbReference type="Proteomes" id="UP000770785"/>
    </source>
</evidence>
<feature type="signal peptide" evidence="1">
    <location>
        <begin position="1"/>
        <end position="22"/>
    </location>
</feature>
<proteinExistence type="predicted"/>
<dbReference type="SUPFAM" id="SSF51126">
    <property type="entry name" value="Pectin lyase-like"/>
    <property type="match status" value="1"/>
</dbReference>
<dbReference type="EMBL" id="JAATJH010000001">
    <property type="protein sequence ID" value="NJC24937.1"/>
    <property type="molecule type" value="Genomic_DNA"/>
</dbReference>
<dbReference type="Pfam" id="PF18962">
    <property type="entry name" value="Por_Secre_tail"/>
    <property type="match status" value="1"/>
</dbReference>
<dbReference type="RefSeq" id="WP_168035726.1">
    <property type="nucleotide sequence ID" value="NZ_JAATJH010000001.1"/>
</dbReference>
<evidence type="ECO:0000313" key="3">
    <source>
        <dbReference type="EMBL" id="NJC24937.1"/>
    </source>
</evidence>
<accession>A0ABX0X722</accession>
<dbReference type="NCBIfam" id="TIGR04183">
    <property type="entry name" value="Por_Secre_tail"/>
    <property type="match status" value="1"/>
</dbReference>
<organism evidence="3 4">
    <name type="scientific">Neolewinella antarctica</name>
    <dbReference type="NCBI Taxonomy" id="442734"/>
    <lineage>
        <taxon>Bacteria</taxon>
        <taxon>Pseudomonadati</taxon>
        <taxon>Bacteroidota</taxon>
        <taxon>Saprospiria</taxon>
        <taxon>Saprospirales</taxon>
        <taxon>Lewinellaceae</taxon>
        <taxon>Neolewinella</taxon>
    </lineage>
</organism>
<feature type="chain" id="PRO_5046010802" description="Secretion system C-terminal sorting domain-containing protein" evidence="1">
    <location>
        <begin position="23"/>
        <end position="536"/>
    </location>
</feature>
<protein>
    <recommendedName>
        <fullName evidence="2">Secretion system C-terminal sorting domain-containing protein</fullName>
    </recommendedName>
</protein>
<name>A0ABX0X722_9BACT</name>
<reference evidence="3 4" key="1">
    <citation type="submission" date="2020-03" db="EMBL/GenBank/DDBJ databases">
        <title>Genomic Encyclopedia of Type Strains, Phase IV (KMG-IV): sequencing the most valuable type-strain genomes for metagenomic binning, comparative biology and taxonomic classification.</title>
        <authorList>
            <person name="Goeker M."/>
        </authorList>
    </citation>
    <scope>NUCLEOTIDE SEQUENCE [LARGE SCALE GENOMIC DNA]</scope>
    <source>
        <strain evidence="3 4">DSM 105096</strain>
    </source>
</reference>
<keyword evidence="4" id="KW-1185">Reference proteome</keyword>
<dbReference type="InterPro" id="IPR011050">
    <property type="entry name" value="Pectin_lyase_fold/virulence"/>
</dbReference>
<dbReference type="Gene3D" id="2.160.20.10">
    <property type="entry name" value="Single-stranded right-handed beta-helix, Pectin lyase-like"/>
    <property type="match status" value="1"/>
</dbReference>
<dbReference type="InterPro" id="IPR026444">
    <property type="entry name" value="Secre_tail"/>
</dbReference>
<evidence type="ECO:0000259" key="2">
    <source>
        <dbReference type="Pfam" id="PF18962"/>
    </source>
</evidence>
<keyword evidence="1" id="KW-0732">Signal</keyword>
<dbReference type="Proteomes" id="UP000770785">
    <property type="component" value="Unassembled WGS sequence"/>
</dbReference>